<dbReference type="Pfam" id="PF00903">
    <property type="entry name" value="Glyoxalase"/>
    <property type="match status" value="1"/>
</dbReference>
<organism evidence="2 3">
    <name type="scientific">Cellulomonas fulva</name>
    <dbReference type="NCBI Taxonomy" id="2835530"/>
    <lineage>
        <taxon>Bacteria</taxon>
        <taxon>Bacillati</taxon>
        <taxon>Actinomycetota</taxon>
        <taxon>Actinomycetes</taxon>
        <taxon>Micrococcales</taxon>
        <taxon>Cellulomonadaceae</taxon>
        <taxon>Cellulomonas</taxon>
    </lineage>
</organism>
<dbReference type="CDD" id="cd06588">
    <property type="entry name" value="PhnB_like"/>
    <property type="match status" value="1"/>
</dbReference>
<dbReference type="Proteomes" id="UP000722125">
    <property type="component" value="Unassembled WGS sequence"/>
</dbReference>
<dbReference type="InterPro" id="IPR028973">
    <property type="entry name" value="PhnB-like"/>
</dbReference>
<name>A0ABS5TY87_9CELL</name>
<dbReference type="RefSeq" id="WP_214348721.1">
    <property type="nucleotide sequence ID" value="NZ_JAHBOH010000001.1"/>
</dbReference>
<evidence type="ECO:0000259" key="1">
    <source>
        <dbReference type="Pfam" id="PF00903"/>
    </source>
</evidence>
<evidence type="ECO:0000313" key="2">
    <source>
        <dbReference type="EMBL" id="MBT0994108.1"/>
    </source>
</evidence>
<dbReference type="InterPro" id="IPR004360">
    <property type="entry name" value="Glyas_Fos-R_dOase_dom"/>
</dbReference>
<protein>
    <submittedName>
        <fullName evidence="2">VOC family protein</fullName>
    </submittedName>
</protein>
<dbReference type="Gene3D" id="3.10.180.10">
    <property type="entry name" value="2,3-Dihydroxybiphenyl 1,2-Dioxygenase, domain 1"/>
    <property type="match status" value="1"/>
</dbReference>
<dbReference type="InterPro" id="IPR029068">
    <property type="entry name" value="Glyas_Bleomycin-R_OHBP_Dase"/>
</dbReference>
<dbReference type="PANTHER" id="PTHR33990:SF1">
    <property type="entry name" value="PROTEIN YJDN"/>
    <property type="match status" value="1"/>
</dbReference>
<dbReference type="SUPFAM" id="SSF54593">
    <property type="entry name" value="Glyoxalase/Bleomycin resistance protein/Dihydroxybiphenyl dioxygenase"/>
    <property type="match status" value="1"/>
</dbReference>
<dbReference type="EMBL" id="JAHBOH010000001">
    <property type="protein sequence ID" value="MBT0994108.1"/>
    <property type="molecule type" value="Genomic_DNA"/>
</dbReference>
<comment type="caution">
    <text evidence="2">The sequence shown here is derived from an EMBL/GenBank/DDBJ whole genome shotgun (WGS) entry which is preliminary data.</text>
</comment>
<proteinExistence type="predicted"/>
<sequence>MSVVLNPYLGFAGNAREALEFYQSVLGGELTISTFAESGMPDAGDGVMHGQLTAPGGITLMASDSPTPVEARAESSITISLSGDDEATLRRYWDGLAEGASITEPLVTAPWGDTFGMLTDRFGTAWMVNISAAG</sequence>
<dbReference type="PANTHER" id="PTHR33990">
    <property type="entry name" value="PROTEIN YJDN-RELATED"/>
    <property type="match status" value="1"/>
</dbReference>
<feature type="domain" description="Glyoxalase/fosfomycin resistance/dioxygenase" evidence="1">
    <location>
        <begin position="11"/>
        <end position="128"/>
    </location>
</feature>
<evidence type="ECO:0000313" key="3">
    <source>
        <dbReference type="Proteomes" id="UP000722125"/>
    </source>
</evidence>
<gene>
    <name evidence="2" type="ORF">KIN34_07400</name>
</gene>
<keyword evidence="3" id="KW-1185">Reference proteome</keyword>
<reference evidence="2 3" key="1">
    <citation type="submission" date="2021-05" db="EMBL/GenBank/DDBJ databases">
        <title>Description of Cellulomonas sp. DKR-3 sp. nov.</title>
        <authorList>
            <person name="Dahal R.H."/>
            <person name="Chaudhary D.K."/>
        </authorList>
    </citation>
    <scope>NUCLEOTIDE SEQUENCE [LARGE SCALE GENOMIC DNA]</scope>
    <source>
        <strain evidence="2 3">DKR-3</strain>
    </source>
</reference>
<accession>A0ABS5TY87</accession>